<dbReference type="AlphaFoldDB" id="A0A139HDB1"/>
<reference evidence="2 3" key="1">
    <citation type="submission" date="2015-07" db="EMBL/GenBank/DDBJ databases">
        <title>Comparative genomics of the Sigatoka disease complex on banana suggests a link between parallel evolutionary changes in Pseudocercospora fijiensis and Pseudocercospora eumusae and increased virulence on the banana host.</title>
        <authorList>
            <person name="Chang T.-C."/>
            <person name="Salvucci A."/>
            <person name="Crous P.W."/>
            <person name="Stergiopoulos I."/>
        </authorList>
    </citation>
    <scope>NUCLEOTIDE SEQUENCE [LARGE SCALE GENOMIC DNA]</scope>
    <source>
        <strain evidence="2 3">CBS 114824</strain>
    </source>
</reference>
<dbReference type="STRING" id="321146.A0A139HDB1"/>
<evidence type="ECO:0000313" key="3">
    <source>
        <dbReference type="Proteomes" id="UP000070133"/>
    </source>
</evidence>
<evidence type="ECO:0000256" key="1">
    <source>
        <dbReference type="SAM" id="MobiDB-lite"/>
    </source>
</evidence>
<feature type="region of interest" description="Disordered" evidence="1">
    <location>
        <begin position="388"/>
        <end position="509"/>
    </location>
</feature>
<keyword evidence="3" id="KW-1185">Reference proteome</keyword>
<comment type="caution">
    <text evidence="2">The sequence shown here is derived from an EMBL/GenBank/DDBJ whole genome shotgun (WGS) entry which is preliminary data.</text>
</comment>
<protein>
    <submittedName>
        <fullName evidence="2">Uncharacterized protein</fullName>
    </submittedName>
</protein>
<name>A0A139HDB1_9PEZI</name>
<accession>A0A139HDB1</accession>
<feature type="compositionally biased region" description="Low complexity" evidence="1">
    <location>
        <begin position="432"/>
        <end position="450"/>
    </location>
</feature>
<gene>
    <name evidence="2" type="ORF">AC578_1931</name>
</gene>
<feature type="compositionally biased region" description="Basic and acidic residues" evidence="1">
    <location>
        <begin position="51"/>
        <end position="60"/>
    </location>
</feature>
<dbReference type="OrthoDB" id="5404323at2759"/>
<feature type="compositionally biased region" description="Basic and acidic residues" evidence="1">
    <location>
        <begin position="94"/>
        <end position="117"/>
    </location>
</feature>
<feature type="compositionally biased region" description="Low complexity" evidence="1">
    <location>
        <begin position="1"/>
        <end position="21"/>
    </location>
</feature>
<feature type="region of interest" description="Disordered" evidence="1">
    <location>
        <begin position="526"/>
        <end position="592"/>
    </location>
</feature>
<feature type="compositionally biased region" description="Polar residues" evidence="1">
    <location>
        <begin position="550"/>
        <end position="579"/>
    </location>
</feature>
<proteinExistence type="predicted"/>
<dbReference type="Proteomes" id="UP000070133">
    <property type="component" value="Unassembled WGS sequence"/>
</dbReference>
<sequence>MAATAETTTAAHAAHQPQTQTWSRWTPSLPTSVLEMLNPFGGNSNSNSNPDPKHAPKAEPETNALKRPILSAVQFDAGPPSPTRSNGSVMFAEPETRSTSDDSREGSVDGVTRELKKSSRPKTMFSICHPPPESKMKQKLHRRPRALLQLHRLQAAKRPLPALEVIPSANFSIRLTRAITKVIKARHGMCPNDLVVLKAEKYSTEEADEEQEARDVVGLICKGRKDEEKANAGKMFIHMASGRIWEAYATATGAYECSTVDEHGLETKVRWVPKRNKDGSKTDKHGFRRFNFSTISPNRRRHPVIATLSKSGLDVNDTYKLPDAAAATPLGTPKLETTILENAMDDEAGGKELETDDKLREIISMTAIWVTFKEGWSPSFRFDDKQKDHLEATPGSPQKSFTSPIAAPPASPANMPLDKRGSLKSMGSGIMRRASVLSRSNRSNRSSIASMPESEPNSPTPSRSASVNLGKVGRARADSSSTVLVHRAASNRRKKNEPSSFRPDLVLSNDLHETSKEDLAREFNGTSEAKKQPAPLQHSPLANVQIPESRPTTNETQTVAITKNADGTATPTKGRSRSVTPPEKVGHRASTTTDETINSAVQRLHHHAQPTILRSTQKPKKKKWRKLLCGVASTH</sequence>
<feature type="region of interest" description="Disordered" evidence="1">
    <location>
        <begin position="1"/>
        <end position="139"/>
    </location>
</feature>
<feature type="region of interest" description="Disordered" evidence="1">
    <location>
        <begin position="605"/>
        <end position="624"/>
    </location>
</feature>
<feature type="compositionally biased region" description="Polar residues" evidence="1">
    <location>
        <begin position="22"/>
        <end position="31"/>
    </location>
</feature>
<dbReference type="EMBL" id="LFZN01000073">
    <property type="protein sequence ID" value="KXT00461.1"/>
    <property type="molecule type" value="Genomic_DNA"/>
</dbReference>
<feature type="compositionally biased region" description="Polar residues" evidence="1">
    <location>
        <begin position="455"/>
        <end position="467"/>
    </location>
</feature>
<organism evidence="2 3">
    <name type="scientific">Pseudocercospora eumusae</name>
    <dbReference type="NCBI Taxonomy" id="321146"/>
    <lineage>
        <taxon>Eukaryota</taxon>
        <taxon>Fungi</taxon>
        <taxon>Dikarya</taxon>
        <taxon>Ascomycota</taxon>
        <taxon>Pezizomycotina</taxon>
        <taxon>Dothideomycetes</taxon>
        <taxon>Dothideomycetidae</taxon>
        <taxon>Mycosphaerellales</taxon>
        <taxon>Mycosphaerellaceae</taxon>
        <taxon>Pseudocercospora</taxon>
    </lineage>
</organism>
<evidence type="ECO:0000313" key="2">
    <source>
        <dbReference type="EMBL" id="KXT00461.1"/>
    </source>
</evidence>